<dbReference type="Proteomes" id="UP000887579">
    <property type="component" value="Unplaced"/>
</dbReference>
<protein>
    <submittedName>
        <fullName evidence="2">Uncharacterized protein</fullName>
    </submittedName>
</protein>
<sequence length="139" mass="15800">MKMKLKNGENMLNAFGGTILEHFTTKLCVYVYVISISEDNEPFTLIDQTQDDSDDSKLTQAYLLRQQHPNVSINLSVLAKIGSKATWYAASLKDDLFVCLEDGWIHRITWNGEVRQELSFNIKNVPLSADQVNARCVFL</sequence>
<reference evidence="2" key="1">
    <citation type="submission" date="2022-11" db="UniProtKB">
        <authorList>
            <consortium name="WormBaseParasite"/>
        </authorList>
    </citation>
    <scope>IDENTIFICATION</scope>
</reference>
<proteinExistence type="predicted"/>
<name>A0AC34GLK6_9BILA</name>
<organism evidence="1 2">
    <name type="scientific">Panagrolaimus sp. ES5</name>
    <dbReference type="NCBI Taxonomy" id="591445"/>
    <lineage>
        <taxon>Eukaryota</taxon>
        <taxon>Metazoa</taxon>
        <taxon>Ecdysozoa</taxon>
        <taxon>Nematoda</taxon>
        <taxon>Chromadorea</taxon>
        <taxon>Rhabditida</taxon>
        <taxon>Tylenchina</taxon>
        <taxon>Panagrolaimomorpha</taxon>
        <taxon>Panagrolaimoidea</taxon>
        <taxon>Panagrolaimidae</taxon>
        <taxon>Panagrolaimus</taxon>
    </lineage>
</organism>
<dbReference type="WBParaSite" id="ES5_v2.g30573.t1">
    <property type="protein sequence ID" value="ES5_v2.g30573.t1"/>
    <property type="gene ID" value="ES5_v2.g30573"/>
</dbReference>
<accession>A0AC34GLK6</accession>
<evidence type="ECO:0000313" key="1">
    <source>
        <dbReference type="Proteomes" id="UP000887579"/>
    </source>
</evidence>
<evidence type="ECO:0000313" key="2">
    <source>
        <dbReference type="WBParaSite" id="ES5_v2.g30573.t1"/>
    </source>
</evidence>